<keyword evidence="1" id="KW-1133">Transmembrane helix</keyword>
<evidence type="ECO:0000313" key="2">
    <source>
        <dbReference type="EMBL" id="RSN69304.1"/>
    </source>
</evidence>
<dbReference type="RefSeq" id="WP_012308804.1">
    <property type="nucleotide sequence ID" value="NZ_RCOR01000019.1"/>
</dbReference>
<protein>
    <recommendedName>
        <fullName evidence="4">DUF1616 domain-containing protein</fullName>
    </recommendedName>
</protein>
<comment type="caution">
    <text evidence="2">The sequence shown here is derived from an EMBL/GenBank/DDBJ whole genome shotgun (WGS) entry which is preliminary data.</text>
</comment>
<accession>A0A3R9Q9C6</accession>
<feature type="transmembrane region" description="Helical" evidence="1">
    <location>
        <begin position="61"/>
        <end position="84"/>
    </location>
</feature>
<dbReference type="EMBL" id="RCOR01000019">
    <property type="protein sequence ID" value="RSN69304.1"/>
    <property type="molecule type" value="Genomic_DNA"/>
</dbReference>
<organism evidence="2 3">
    <name type="scientific">Candidatus Korarchaeum cryptofilum</name>
    <dbReference type="NCBI Taxonomy" id="498846"/>
    <lineage>
        <taxon>Archaea</taxon>
        <taxon>Thermoproteota</taxon>
        <taxon>Candidatus Korarchaeia</taxon>
        <taxon>Candidatus Korarchaeales</taxon>
        <taxon>Candidatus Korarchaeaceae</taxon>
        <taxon>Candidatus Korarchaeum</taxon>
    </lineage>
</organism>
<sequence length="185" mass="20189">MTSLNKLTLAVLSIIAVILFILGYFGFHILPPLLYSLFPILPAIRLLFVRESIDESIARRASELAILIFPSVAVVVSLLLIVSGDPVIEGYVYGMFSTLVVVSAASDFESPRIRPRSSGDIIISLAGLLAIIIAIYLGGGYRYPSALCLTNLTCSFLTILGLLIFLPSIYFYLAHTTFLRGSRTK</sequence>
<gene>
    <name evidence="2" type="ORF">D9Q81_03780</name>
</gene>
<reference evidence="2 3" key="1">
    <citation type="submission" date="2018-10" db="EMBL/GenBank/DDBJ databases">
        <title>Co-occurring genomic capacity for anaerobic methane metabolism and dissimilatory sulfite reduction discovered in the Korarchaeota.</title>
        <authorList>
            <person name="Mckay L.J."/>
            <person name="Dlakic M."/>
            <person name="Fields M.W."/>
            <person name="Delmont T.O."/>
            <person name="Eren A.M."/>
            <person name="Jay Z.J."/>
            <person name="Klingelsmith K.B."/>
            <person name="Rusch D.B."/>
            <person name="Inskeep W.P."/>
        </authorList>
    </citation>
    <scope>NUCLEOTIDE SEQUENCE [LARGE SCALE GENOMIC DNA]</scope>
    <source>
        <strain evidence="2 3">WS</strain>
    </source>
</reference>
<keyword evidence="1" id="KW-0472">Membrane</keyword>
<feature type="transmembrane region" description="Helical" evidence="1">
    <location>
        <begin position="90"/>
        <end position="108"/>
    </location>
</feature>
<dbReference type="Proteomes" id="UP000278149">
    <property type="component" value="Unassembled WGS sequence"/>
</dbReference>
<evidence type="ECO:0008006" key="4">
    <source>
        <dbReference type="Google" id="ProtNLM"/>
    </source>
</evidence>
<evidence type="ECO:0000256" key="1">
    <source>
        <dbReference type="SAM" id="Phobius"/>
    </source>
</evidence>
<keyword evidence="1" id="KW-0812">Transmembrane</keyword>
<feature type="transmembrane region" description="Helical" evidence="1">
    <location>
        <begin position="149"/>
        <end position="173"/>
    </location>
</feature>
<feature type="transmembrane region" description="Helical" evidence="1">
    <location>
        <begin position="120"/>
        <end position="137"/>
    </location>
</feature>
<evidence type="ECO:0000313" key="3">
    <source>
        <dbReference type="Proteomes" id="UP000278149"/>
    </source>
</evidence>
<dbReference type="GeneID" id="6093436"/>
<proteinExistence type="predicted"/>
<feature type="transmembrane region" description="Helical" evidence="1">
    <location>
        <begin position="7"/>
        <end position="27"/>
    </location>
</feature>
<feature type="transmembrane region" description="Helical" evidence="1">
    <location>
        <begin position="33"/>
        <end position="49"/>
    </location>
</feature>
<name>A0A3R9Q9C6_9CREN</name>
<dbReference type="AlphaFoldDB" id="A0A3R9Q9C6"/>